<dbReference type="Gene3D" id="3.40.640.10">
    <property type="entry name" value="Type I PLP-dependent aspartate aminotransferase-like (Major domain)"/>
    <property type="match status" value="1"/>
</dbReference>
<dbReference type="InterPro" id="IPR005814">
    <property type="entry name" value="Aminotrans_3"/>
</dbReference>
<accession>A0AB36ZYK4</accession>
<reference evidence="7 8" key="1">
    <citation type="submission" date="2018-02" db="EMBL/GenBank/DDBJ databases">
        <title>Subsurface microbial communities from deep shales in Ohio and West Virginia, USA.</title>
        <authorList>
            <person name="Wrighton K."/>
        </authorList>
    </citation>
    <scope>NUCLEOTIDE SEQUENCE [LARGE SCALE GENOMIC DNA]</scope>
    <source>
        <strain evidence="7 8">MARC-MIP3H16</strain>
    </source>
</reference>
<evidence type="ECO:0000256" key="3">
    <source>
        <dbReference type="ARBA" id="ARBA00022576"/>
    </source>
</evidence>
<comment type="caution">
    <text evidence="7">The sequence shown here is derived from an EMBL/GenBank/DDBJ whole genome shotgun (WGS) entry which is preliminary data.</text>
</comment>
<evidence type="ECO:0000313" key="7">
    <source>
        <dbReference type="EMBL" id="PPK62999.1"/>
    </source>
</evidence>
<name>A0AB36ZYK4_9BACT</name>
<dbReference type="Gene3D" id="3.90.1150.10">
    <property type="entry name" value="Aspartate Aminotransferase, domain 1"/>
    <property type="match status" value="1"/>
</dbReference>
<dbReference type="NCBIfam" id="NF006733">
    <property type="entry name" value="PRK09264.1"/>
    <property type="match status" value="1"/>
</dbReference>
<keyword evidence="5 6" id="KW-0663">Pyridoxal phosphate</keyword>
<dbReference type="GO" id="GO:0030170">
    <property type="term" value="F:pyridoxal phosphate binding"/>
    <property type="evidence" value="ECO:0007669"/>
    <property type="project" value="InterPro"/>
</dbReference>
<evidence type="ECO:0000256" key="1">
    <source>
        <dbReference type="ARBA" id="ARBA00001933"/>
    </source>
</evidence>
<protein>
    <submittedName>
        <fullName evidence="7">Diaminobutyrate-2-oxoglutarate transaminase</fullName>
    </submittedName>
</protein>
<dbReference type="AlphaFoldDB" id="A0AB36ZYK4"/>
<dbReference type="Proteomes" id="UP000239861">
    <property type="component" value="Unassembled WGS sequence"/>
</dbReference>
<evidence type="ECO:0000256" key="5">
    <source>
        <dbReference type="ARBA" id="ARBA00022898"/>
    </source>
</evidence>
<dbReference type="SUPFAM" id="SSF53383">
    <property type="entry name" value="PLP-dependent transferases"/>
    <property type="match status" value="1"/>
</dbReference>
<dbReference type="GO" id="GO:0008483">
    <property type="term" value="F:transaminase activity"/>
    <property type="evidence" value="ECO:0007669"/>
    <property type="project" value="UniProtKB-KW"/>
</dbReference>
<dbReference type="PIRSF" id="PIRSF000521">
    <property type="entry name" value="Transaminase_4ab_Lys_Orn"/>
    <property type="match status" value="1"/>
</dbReference>
<evidence type="ECO:0000256" key="6">
    <source>
        <dbReference type="RuleBase" id="RU003560"/>
    </source>
</evidence>
<dbReference type="InterPro" id="IPR015424">
    <property type="entry name" value="PyrdxlP-dep_Trfase"/>
</dbReference>
<comment type="similarity">
    <text evidence="2 6">Belongs to the class-III pyridoxal-phosphate-dependent aminotransferase family.</text>
</comment>
<evidence type="ECO:0000256" key="4">
    <source>
        <dbReference type="ARBA" id="ARBA00022679"/>
    </source>
</evidence>
<dbReference type="InterPro" id="IPR015422">
    <property type="entry name" value="PyrdxlP-dep_Trfase_small"/>
</dbReference>
<keyword evidence="4" id="KW-0808">Transferase</keyword>
<evidence type="ECO:0000256" key="2">
    <source>
        <dbReference type="ARBA" id="ARBA00008954"/>
    </source>
</evidence>
<dbReference type="InterPro" id="IPR015421">
    <property type="entry name" value="PyrdxlP-dep_Trfase_major"/>
</dbReference>
<dbReference type="PANTHER" id="PTHR43552:SF2">
    <property type="entry name" value="DIAMINOBUTYRATE--2-OXOGLUTARATE TRANSAMINASE"/>
    <property type="match status" value="1"/>
</dbReference>
<sequence>MLANDKTIFETYESEIRAYCRAVPTVFKASTNATMIDEDNKEFIDFFGGAGVLNFGHNNPKMKEALIEFIQRDGVAHSLDMFTDVKRDFIKTFVDTVLKPRGWEDRKLQFTGPTGTNAVEAALKLARKITGRTEVVAFNRGFHGMTLAALACTANNAFRSSSGVPLNHVIRDTFNDMDALENLRQKMFDLASGMLPPAAFIVEPVQAEGGVRIATKQWLQGVQQLAKDTGALFILDSIQCGCGRCGSYFSFDDLDVDPDIIILAKGLGGFGTPIGMLVNKPEVDKAWSPGQHTGTFRGQGFSFVAGKIGLEYFKNEEFNEETKRKGDIVREVLDKLNSKYEKVVDVRQKGLMLAIEFDSAATVKEITAKTYENGLIIGACSTGEIIKFIPPLTITDEELNKGLERFTASVEAVLS</sequence>
<proteinExistence type="inferred from homology"/>
<dbReference type="Pfam" id="PF00202">
    <property type="entry name" value="Aminotran_3"/>
    <property type="match status" value="1"/>
</dbReference>
<dbReference type="RefSeq" id="WP_104411626.1">
    <property type="nucleotide sequence ID" value="NZ_PTIW01000001.1"/>
</dbReference>
<organism evidence="7 8">
    <name type="scientific">Malaciobacter marinus</name>
    <dbReference type="NCBI Taxonomy" id="505249"/>
    <lineage>
        <taxon>Bacteria</taxon>
        <taxon>Pseudomonadati</taxon>
        <taxon>Campylobacterota</taxon>
        <taxon>Epsilonproteobacteria</taxon>
        <taxon>Campylobacterales</taxon>
        <taxon>Arcobacteraceae</taxon>
        <taxon>Malaciobacter</taxon>
    </lineage>
</organism>
<dbReference type="FunFam" id="3.40.640.10:FF:000004">
    <property type="entry name" value="Acetylornithine aminotransferase"/>
    <property type="match status" value="1"/>
</dbReference>
<dbReference type="EMBL" id="PTIW01000001">
    <property type="protein sequence ID" value="PPK62999.1"/>
    <property type="molecule type" value="Genomic_DNA"/>
</dbReference>
<dbReference type="PANTHER" id="PTHR43552">
    <property type="entry name" value="DIAMINOBUTYRATE--2-OXOGLUTARATE AMINOTRANSFERASE"/>
    <property type="match status" value="1"/>
</dbReference>
<comment type="cofactor">
    <cofactor evidence="1">
        <name>pyridoxal 5'-phosphate</name>
        <dbReference type="ChEBI" id="CHEBI:597326"/>
    </cofactor>
</comment>
<evidence type="ECO:0000313" key="8">
    <source>
        <dbReference type="Proteomes" id="UP000239861"/>
    </source>
</evidence>
<gene>
    <name evidence="7" type="ORF">B0F89_101199</name>
</gene>
<dbReference type="CDD" id="cd00610">
    <property type="entry name" value="OAT_like"/>
    <property type="match status" value="1"/>
</dbReference>
<keyword evidence="3" id="KW-0032">Aminotransferase</keyword>
<dbReference type="InterPro" id="IPR004637">
    <property type="entry name" value="Dat"/>
</dbReference>